<proteinExistence type="predicted"/>
<accession>A0A9E7MRJ1</accession>
<dbReference type="EMBL" id="ON529857">
    <property type="protein sequence ID" value="USN15225.1"/>
    <property type="molecule type" value="Genomic_DNA"/>
</dbReference>
<name>A0A9E7MRJ1_9CAUD</name>
<evidence type="ECO:0000313" key="2">
    <source>
        <dbReference type="Proteomes" id="UP001056576"/>
    </source>
</evidence>
<protein>
    <submittedName>
        <fullName evidence="1">Uncharacterized protein</fullName>
    </submittedName>
</protein>
<evidence type="ECO:0000313" key="1">
    <source>
        <dbReference type="EMBL" id="USN15225.1"/>
    </source>
</evidence>
<organism evidence="1 2">
    <name type="scientific">Brevundimonas phage vB_BpoS-Kikimora</name>
    <dbReference type="NCBI Taxonomy" id="2948601"/>
    <lineage>
        <taxon>Viruses</taxon>
        <taxon>Duplodnaviria</taxon>
        <taxon>Heunggongvirae</taxon>
        <taxon>Uroviricota</taxon>
        <taxon>Caudoviricetes</taxon>
        <taxon>Jeanschmidtviridae</taxon>
        <taxon>Kikimoravirus</taxon>
        <taxon>Kikimoravirus kikimora</taxon>
    </lineage>
</organism>
<reference evidence="1 2" key="1">
    <citation type="submission" date="2022-05" db="EMBL/GenBank/DDBJ databases">
        <authorList>
            <person name="Friedrich I."/>
            <person name="Poehlein A."/>
            <person name="Schneider D."/>
            <person name="Hertel R."/>
            <person name="Daniel R."/>
        </authorList>
    </citation>
    <scope>NUCLEOTIDE SEQUENCE [LARGE SCALE GENOMIC DNA]</scope>
</reference>
<gene>
    <name evidence="1" type="ORF">KIKIMORA_00790</name>
</gene>
<keyword evidence="2" id="KW-1185">Reference proteome</keyword>
<dbReference type="Proteomes" id="UP001056576">
    <property type="component" value="Segment"/>
</dbReference>
<sequence length="134" mass="15061">MTVTGNFDGEESPLSWRSYGMFGFLSGTRNLSQSPVIVPARGLPADWPPEPPEGMLHDGAWDAWYSAGNDLGHCASWLTLEELLAYDYDQTFVDRRGGADETVVLRDFLGRGFFNDLEQMRQLGIERIVFGYSF</sequence>